<proteinExistence type="inferred from homology"/>
<organism evidence="4">
    <name type="scientific">Rhizophora mucronata</name>
    <name type="common">Asiatic mangrove</name>
    <dbReference type="NCBI Taxonomy" id="61149"/>
    <lineage>
        <taxon>Eukaryota</taxon>
        <taxon>Viridiplantae</taxon>
        <taxon>Streptophyta</taxon>
        <taxon>Embryophyta</taxon>
        <taxon>Tracheophyta</taxon>
        <taxon>Spermatophyta</taxon>
        <taxon>Magnoliopsida</taxon>
        <taxon>eudicotyledons</taxon>
        <taxon>Gunneridae</taxon>
        <taxon>Pentapetalae</taxon>
        <taxon>rosids</taxon>
        <taxon>fabids</taxon>
        <taxon>Malpighiales</taxon>
        <taxon>Rhizophoraceae</taxon>
        <taxon>Rhizophora</taxon>
    </lineage>
</organism>
<evidence type="ECO:0000256" key="2">
    <source>
        <dbReference type="ARBA" id="ARBA00022618"/>
    </source>
</evidence>
<dbReference type="GO" id="GO:0019901">
    <property type="term" value="F:protein kinase binding"/>
    <property type="evidence" value="ECO:0007669"/>
    <property type="project" value="InterPro"/>
</dbReference>
<dbReference type="EMBL" id="GGEC01033309">
    <property type="protein sequence ID" value="MBX13793.1"/>
    <property type="molecule type" value="Transcribed_RNA"/>
</dbReference>
<evidence type="ECO:0000256" key="1">
    <source>
        <dbReference type="ARBA" id="ARBA00007215"/>
    </source>
</evidence>
<dbReference type="AlphaFoldDB" id="A0A2P2L745"/>
<dbReference type="Pfam" id="PF08613">
    <property type="entry name" value="Cyclin"/>
    <property type="match status" value="1"/>
</dbReference>
<dbReference type="Gene3D" id="1.10.472.10">
    <property type="entry name" value="Cyclin-like"/>
    <property type="match status" value="1"/>
</dbReference>
<name>A0A2P2L745_RHIMU</name>
<dbReference type="GO" id="GO:0051301">
    <property type="term" value="P:cell division"/>
    <property type="evidence" value="ECO:0007669"/>
    <property type="project" value="UniProtKB-KW"/>
</dbReference>
<dbReference type="InterPro" id="IPR036915">
    <property type="entry name" value="Cyclin-like_sf"/>
</dbReference>
<accession>A0A2P2L745</accession>
<evidence type="ECO:0000256" key="3">
    <source>
        <dbReference type="ARBA" id="ARBA00023306"/>
    </source>
</evidence>
<keyword evidence="3" id="KW-0131">Cell cycle</keyword>
<dbReference type="PANTHER" id="PTHR15615:SF108">
    <property type="entry name" value="PROTEIN CNPPD1"/>
    <property type="match status" value="1"/>
</dbReference>
<evidence type="ECO:0000313" key="4">
    <source>
        <dbReference type="EMBL" id="MBX13793.1"/>
    </source>
</evidence>
<reference evidence="4" key="1">
    <citation type="submission" date="2018-02" db="EMBL/GenBank/DDBJ databases">
        <title>Rhizophora mucronata_Transcriptome.</title>
        <authorList>
            <person name="Meera S.P."/>
            <person name="Sreeshan A."/>
            <person name="Augustine A."/>
        </authorList>
    </citation>
    <scope>NUCLEOTIDE SEQUENCE</scope>
    <source>
        <tissue evidence="4">Leaf</tissue>
    </source>
</reference>
<keyword evidence="2" id="KW-0132">Cell division</keyword>
<protein>
    <submittedName>
        <fullName evidence="4">Cyclin family protein</fullName>
    </submittedName>
</protein>
<comment type="similarity">
    <text evidence="1">Belongs to the cyclin family. Cyclin U/P subfamily.</text>
</comment>
<dbReference type="InterPro" id="IPR013922">
    <property type="entry name" value="Cyclin_PHO80-like"/>
</dbReference>
<dbReference type="PANTHER" id="PTHR15615">
    <property type="match status" value="1"/>
</dbReference>
<dbReference type="SUPFAM" id="SSF47954">
    <property type="entry name" value="Cyclin-like"/>
    <property type="match status" value="1"/>
</dbReference>
<sequence>MGTLALDTGCVDLAIYQLLGLKELKKGDLRSPRVLMLLSSLLERSIHRNEMLSETTDIEDVVTVFHGLRAPSVSIRQYIDRIFRYSGCSPSCFVVAQIYLDRFLRQNNVRLTSLNVHRLLITSIMLAAKFNDDA</sequence>